<comment type="cofactor">
    <cofactor evidence="1 16">
        <name>pyridoxal 5'-phosphate</name>
        <dbReference type="ChEBI" id="CHEBI:597326"/>
    </cofactor>
</comment>
<dbReference type="InterPro" id="IPR036038">
    <property type="entry name" value="Aminotransferase-like"/>
</dbReference>
<keyword evidence="9 16" id="KW-0663">Pyridoxal phosphate</keyword>
<comment type="similarity">
    <text evidence="5 15">Belongs to the class-IV pyridoxal-phosphate-dependent aminotransferase family.</text>
</comment>
<comment type="pathway">
    <text evidence="2">Amino-acid biosynthesis; L-isoleucine biosynthesis; L-isoleucine from 2-oxobutanoate: step 4/4.</text>
</comment>
<organism evidence="18 19">
    <name type="scientific">Nocardioides turkmenicus</name>
    <dbReference type="NCBI Taxonomy" id="2711220"/>
    <lineage>
        <taxon>Bacteria</taxon>
        <taxon>Bacillati</taxon>
        <taxon>Actinomycetota</taxon>
        <taxon>Actinomycetes</taxon>
        <taxon>Propionibacteriales</taxon>
        <taxon>Nocardioidaceae</taxon>
        <taxon>Nocardioides</taxon>
    </lineage>
</organism>
<dbReference type="EC" id="2.6.1.42" evidence="17"/>
<dbReference type="NCBIfam" id="NF009897">
    <property type="entry name" value="PRK13357.1"/>
    <property type="match status" value="1"/>
</dbReference>
<dbReference type="UniPathway" id="UPA00047">
    <property type="reaction ID" value="UER00058"/>
</dbReference>
<name>A0A6M1QRN2_9ACTN</name>
<evidence type="ECO:0000256" key="3">
    <source>
        <dbReference type="ARBA" id="ARBA00004931"/>
    </source>
</evidence>
<dbReference type="UniPathway" id="UPA00049">
    <property type="reaction ID" value="UER00062"/>
</dbReference>
<reference evidence="18 19" key="1">
    <citation type="submission" date="2020-02" db="EMBL/GenBank/DDBJ databases">
        <title>Whole-genome analyses of novel actinobacteria.</title>
        <authorList>
            <person name="Sahin N."/>
        </authorList>
    </citation>
    <scope>NUCLEOTIDE SEQUENCE [LARGE SCALE GENOMIC DNA]</scope>
    <source>
        <strain evidence="18 19">KC13</strain>
    </source>
</reference>
<dbReference type="Pfam" id="PF01063">
    <property type="entry name" value="Aminotran_4"/>
    <property type="match status" value="1"/>
</dbReference>
<dbReference type="PIRSF" id="PIRSF006468">
    <property type="entry name" value="BCAT1"/>
    <property type="match status" value="1"/>
</dbReference>
<evidence type="ECO:0000256" key="16">
    <source>
        <dbReference type="RuleBase" id="RU004516"/>
    </source>
</evidence>
<evidence type="ECO:0000256" key="10">
    <source>
        <dbReference type="ARBA" id="ARBA00023304"/>
    </source>
</evidence>
<evidence type="ECO:0000256" key="6">
    <source>
        <dbReference type="ARBA" id="ARBA00022576"/>
    </source>
</evidence>
<keyword evidence="10 17" id="KW-0100">Branched-chain amino acid biosynthesis</keyword>
<keyword evidence="19" id="KW-1185">Reference proteome</keyword>
<dbReference type="PROSITE" id="PS00770">
    <property type="entry name" value="AA_TRANSFER_CLASS_4"/>
    <property type="match status" value="1"/>
</dbReference>
<dbReference type="EMBL" id="JAALAA010000005">
    <property type="protein sequence ID" value="NGN92503.1"/>
    <property type="molecule type" value="Genomic_DNA"/>
</dbReference>
<evidence type="ECO:0000256" key="5">
    <source>
        <dbReference type="ARBA" id="ARBA00009320"/>
    </source>
</evidence>
<comment type="pathway">
    <text evidence="3">Amino-acid biosynthesis; L-valine biosynthesis; L-valine from pyruvate: step 4/4.</text>
</comment>
<dbReference type="GO" id="GO:0009099">
    <property type="term" value="P:L-valine biosynthetic process"/>
    <property type="evidence" value="ECO:0007669"/>
    <property type="project" value="UniProtKB-UniPathway"/>
</dbReference>
<dbReference type="Gene3D" id="3.20.10.10">
    <property type="entry name" value="D-amino Acid Aminotransferase, subunit A, domain 2"/>
    <property type="match status" value="1"/>
</dbReference>
<evidence type="ECO:0000256" key="17">
    <source>
        <dbReference type="RuleBase" id="RU004517"/>
    </source>
</evidence>
<dbReference type="GO" id="GO:0009097">
    <property type="term" value="P:isoleucine biosynthetic process"/>
    <property type="evidence" value="ECO:0007669"/>
    <property type="project" value="UniProtKB-UniPathway"/>
</dbReference>
<evidence type="ECO:0000256" key="4">
    <source>
        <dbReference type="ARBA" id="ARBA00005072"/>
    </source>
</evidence>
<dbReference type="Proteomes" id="UP000483261">
    <property type="component" value="Unassembled WGS sequence"/>
</dbReference>
<dbReference type="InterPro" id="IPR018300">
    <property type="entry name" value="Aminotrans_IV_CS"/>
</dbReference>
<dbReference type="InterPro" id="IPR043132">
    <property type="entry name" value="BCAT-like_C"/>
</dbReference>
<evidence type="ECO:0000313" key="19">
    <source>
        <dbReference type="Proteomes" id="UP000483261"/>
    </source>
</evidence>
<proteinExistence type="inferred from homology"/>
<dbReference type="InterPro" id="IPR001544">
    <property type="entry name" value="Aminotrans_IV"/>
</dbReference>
<comment type="catalytic activity">
    <reaction evidence="12 17">
        <text>L-isoleucine + 2-oxoglutarate = (S)-3-methyl-2-oxopentanoate + L-glutamate</text>
        <dbReference type="Rhea" id="RHEA:24801"/>
        <dbReference type="ChEBI" id="CHEBI:16810"/>
        <dbReference type="ChEBI" id="CHEBI:29985"/>
        <dbReference type="ChEBI" id="CHEBI:35146"/>
        <dbReference type="ChEBI" id="CHEBI:58045"/>
        <dbReference type="EC" id="2.6.1.42"/>
    </reaction>
</comment>
<keyword evidence="8 17" id="KW-0808">Transferase</keyword>
<comment type="pathway">
    <text evidence="4">Amino-acid biosynthesis; L-leucine biosynthesis; L-leucine from 3-methyl-2-oxobutanoate: step 4/4.</text>
</comment>
<gene>
    <name evidence="18" type="ORF">G5C66_07070</name>
</gene>
<dbReference type="InterPro" id="IPR043131">
    <property type="entry name" value="BCAT-like_N"/>
</dbReference>
<evidence type="ECO:0000256" key="14">
    <source>
        <dbReference type="PIRSR" id="PIRSR006468-1"/>
    </source>
</evidence>
<evidence type="ECO:0000256" key="15">
    <source>
        <dbReference type="RuleBase" id="RU004106"/>
    </source>
</evidence>
<dbReference type="Gene3D" id="3.30.470.10">
    <property type="match status" value="1"/>
</dbReference>
<protein>
    <recommendedName>
        <fullName evidence="17">Branched-chain-amino-acid aminotransferase</fullName>
        <ecNumber evidence="17">2.6.1.42</ecNumber>
    </recommendedName>
</protein>
<comment type="caution">
    <text evidence="18">The sequence shown here is derived from an EMBL/GenBank/DDBJ whole genome shotgun (WGS) entry which is preliminary data.</text>
</comment>
<evidence type="ECO:0000256" key="2">
    <source>
        <dbReference type="ARBA" id="ARBA00004824"/>
    </source>
</evidence>
<dbReference type="PANTHER" id="PTHR11825">
    <property type="entry name" value="SUBGROUP IIII AMINOTRANSFERASE"/>
    <property type="match status" value="1"/>
</dbReference>
<accession>A0A6M1QRN2</accession>
<dbReference type="InterPro" id="IPR033939">
    <property type="entry name" value="BCAT_family"/>
</dbReference>
<evidence type="ECO:0000256" key="8">
    <source>
        <dbReference type="ARBA" id="ARBA00022679"/>
    </source>
</evidence>
<keyword evidence="7 17" id="KW-0028">Amino-acid biosynthesis</keyword>
<evidence type="ECO:0000256" key="1">
    <source>
        <dbReference type="ARBA" id="ARBA00001933"/>
    </source>
</evidence>
<dbReference type="PANTHER" id="PTHR11825:SF44">
    <property type="entry name" value="BRANCHED-CHAIN-AMINO-ACID AMINOTRANSFERASE"/>
    <property type="match status" value="1"/>
</dbReference>
<dbReference type="CDD" id="cd01557">
    <property type="entry name" value="BCAT_beta_family"/>
    <property type="match status" value="1"/>
</dbReference>
<evidence type="ECO:0000256" key="12">
    <source>
        <dbReference type="ARBA" id="ARBA00048798"/>
    </source>
</evidence>
<comment type="catalytic activity">
    <reaction evidence="11 17">
        <text>L-valine + 2-oxoglutarate = 3-methyl-2-oxobutanoate + L-glutamate</text>
        <dbReference type="Rhea" id="RHEA:24813"/>
        <dbReference type="ChEBI" id="CHEBI:11851"/>
        <dbReference type="ChEBI" id="CHEBI:16810"/>
        <dbReference type="ChEBI" id="CHEBI:29985"/>
        <dbReference type="ChEBI" id="CHEBI:57762"/>
        <dbReference type="EC" id="2.6.1.42"/>
    </reaction>
</comment>
<dbReference type="UniPathway" id="UPA00048">
    <property type="reaction ID" value="UER00073"/>
</dbReference>
<keyword evidence="6 17" id="KW-0032">Aminotransferase</keyword>
<evidence type="ECO:0000256" key="13">
    <source>
        <dbReference type="ARBA" id="ARBA00049229"/>
    </source>
</evidence>
<dbReference type="InterPro" id="IPR005786">
    <property type="entry name" value="B_amino_transII"/>
</dbReference>
<dbReference type="GO" id="GO:0009098">
    <property type="term" value="P:L-leucine biosynthetic process"/>
    <property type="evidence" value="ECO:0007669"/>
    <property type="project" value="UniProtKB-UniPathway"/>
</dbReference>
<evidence type="ECO:0000256" key="7">
    <source>
        <dbReference type="ARBA" id="ARBA00022605"/>
    </source>
</evidence>
<dbReference type="RefSeq" id="WP_165110273.1">
    <property type="nucleotide sequence ID" value="NZ_JAALAA010000005.1"/>
</dbReference>
<evidence type="ECO:0000256" key="11">
    <source>
        <dbReference type="ARBA" id="ARBA00048212"/>
    </source>
</evidence>
<dbReference type="GO" id="GO:0004084">
    <property type="term" value="F:branched-chain-amino-acid transaminase activity"/>
    <property type="evidence" value="ECO:0007669"/>
    <property type="project" value="UniProtKB-EC"/>
</dbReference>
<dbReference type="AlphaFoldDB" id="A0A6M1QRN2"/>
<sequence>MEISTTLSTQPATDKQLAEVLANPGFGNHFTDHMLTVEWTPEQGWHNGRIEAYAPISLDPSAAVLHYAQEIFEGMKAYRHGDGSIWAFRPEANAARMARSSERLALPVLEIEDFVQTVFDLVKVDQRWVPEASETDEKSLYLRPFMFASEAFLGVRPAQHVTYMVIASPAGSYFKGGVKPVRIWLTEEYTRAGRGGMGAAKTGGNYASSLVAQAEASANGCDQVVFLDAQEGKYVEELGGMNLYFVHADGRIVTPETGTILEGITRSSIIELAGKLGYTVEERKFAIDEWKSGVESGEITEVFACGTAAVVTPVGELVYNGGSIASAGGEVWKTIRKQLVDIQFGRAEDTFGWMRKIV</sequence>
<evidence type="ECO:0000313" key="18">
    <source>
        <dbReference type="EMBL" id="NGN92503.1"/>
    </source>
</evidence>
<evidence type="ECO:0000256" key="9">
    <source>
        <dbReference type="ARBA" id="ARBA00022898"/>
    </source>
</evidence>
<dbReference type="SUPFAM" id="SSF56752">
    <property type="entry name" value="D-aminoacid aminotransferase-like PLP-dependent enzymes"/>
    <property type="match status" value="1"/>
</dbReference>
<dbReference type="NCBIfam" id="TIGR01123">
    <property type="entry name" value="ilvE_II"/>
    <property type="match status" value="1"/>
</dbReference>
<comment type="catalytic activity">
    <reaction evidence="13 17">
        <text>L-leucine + 2-oxoglutarate = 4-methyl-2-oxopentanoate + L-glutamate</text>
        <dbReference type="Rhea" id="RHEA:18321"/>
        <dbReference type="ChEBI" id="CHEBI:16810"/>
        <dbReference type="ChEBI" id="CHEBI:17865"/>
        <dbReference type="ChEBI" id="CHEBI:29985"/>
        <dbReference type="ChEBI" id="CHEBI:57427"/>
        <dbReference type="EC" id="2.6.1.42"/>
    </reaction>
</comment>
<feature type="modified residue" description="N6-(pyridoxal phosphate)lysine" evidence="14">
    <location>
        <position position="201"/>
    </location>
</feature>